<dbReference type="WBParaSite" id="SCUD_0000154701-mRNA-1">
    <property type="protein sequence ID" value="SCUD_0000154701-mRNA-1"/>
    <property type="gene ID" value="SCUD_0000154701"/>
</dbReference>
<gene>
    <name evidence="1" type="ORF">SCUD_LOCUS1548</name>
</gene>
<dbReference type="AlphaFoldDB" id="A0A183JFT0"/>
<evidence type="ECO:0000313" key="3">
    <source>
        <dbReference type="WBParaSite" id="SCUD_0000154701-mRNA-1"/>
    </source>
</evidence>
<dbReference type="Proteomes" id="UP000279833">
    <property type="component" value="Unassembled WGS sequence"/>
</dbReference>
<sequence length="73" mass="8060">NLSISVFTIDTTNITTNITITTTATTTTTTTTITTTSNVNNHNNTFPNVKTTLVNVHYLSFITYKHNIQLPLT</sequence>
<evidence type="ECO:0000313" key="2">
    <source>
        <dbReference type="Proteomes" id="UP000279833"/>
    </source>
</evidence>
<protein>
    <submittedName>
        <fullName evidence="3">Integrin beta-like 1</fullName>
    </submittedName>
</protein>
<keyword evidence="2" id="KW-1185">Reference proteome</keyword>
<organism evidence="3">
    <name type="scientific">Schistosoma curassoni</name>
    <dbReference type="NCBI Taxonomy" id="6186"/>
    <lineage>
        <taxon>Eukaryota</taxon>
        <taxon>Metazoa</taxon>
        <taxon>Spiralia</taxon>
        <taxon>Lophotrochozoa</taxon>
        <taxon>Platyhelminthes</taxon>
        <taxon>Trematoda</taxon>
        <taxon>Digenea</taxon>
        <taxon>Strigeidida</taxon>
        <taxon>Schistosomatoidea</taxon>
        <taxon>Schistosomatidae</taxon>
        <taxon>Schistosoma</taxon>
    </lineage>
</organism>
<proteinExistence type="predicted"/>
<reference evidence="3" key="1">
    <citation type="submission" date="2016-06" db="UniProtKB">
        <authorList>
            <consortium name="WormBaseParasite"/>
        </authorList>
    </citation>
    <scope>IDENTIFICATION</scope>
</reference>
<dbReference type="EMBL" id="UZAK01001269">
    <property type="protein sequence ID" value="VDO68378.1"/>
    <property type="molecule type" value="Genomic_DNA"/>
</dbReference>
<name>A0A183JFT0_9TREM</name>
<evidence type="ECO:0000313" key="1">
    <source>
        <dbReference type="EMBL" id="VDO68378.1"/>
    </source>
</evidence>
<reference evidence="1 2" key="2">
    <citation type="submission" date="2018-11" db="EMBL/GenBank/DDBJ databases">
        <authorList>
            <consortium name="Pathogen Informatics"/>
        </authorList>
    </citation>
    <scope>NUCLEOTIDE SEQUENCE [LARGE SCALE GENOMIC DNA]</scope>
    <source>
        <strain evidence="1">Dakar</strain>
        <strain evidence="2">Dakar, Senegal</strain>
    </source>
</reference>
<accession>A0A183JFT0</accession>